<dbReference type="Proteomes" id="UP000594454">
    <property type="component" value="Chromosome 3"/>
</dbReference>
<dbReference type="Gene3D" id="3.30.60.30">
    <property type="match status" value="2"/>
</dbReference>
<evidence type="ECO:0000256" key="1">
    <source>
        <dbReference type="SAM" id="SignalP"/>
    </source>
</evidence>
<protein>
    <recommendedName>
        <fullName evidence="2 3">Kazal-like domain-containing protein</fullName>
    </recommendedName>
</protein>
<dbReference type="SUPFAM" id="SSF100895">
    <property type="entry name" value="Kazal-type serine protease inhibitors"/>
    <property type="match status" value="1"/>
</dbReference>
<evidence type="ECO:0000313" key="4">
    <source>
        <dbReference type="EMBL" id="CAD7084823.1"/>
    </source>
</evidence>
<accession>A0A7R8UQK9</accession>
<keyword evidence="1" id="KW-0732">Signal</keyword>
<sequence length="154" mass="16977">MIKITLICLSFAFALGAEPLLCVRFCENESAKLTCATNGDNYLLFKNECELKNKECTSGETWTTTSLTRCLKTVTPIKGPIIEIPEKPVLLSQRAGCVVPCNLLYKPICGYDGNEYRTFDNDCFMAAANCNRDASTSFLAVVPEKCNIEPVSLN</sequence>
<feature type="domain" description="Kazal-like" evidence="3">
    <location>
        <begin position="22"/>
        <end position="61"/>
    </location>
</feature>
<dbReference type="OrthoDB" id="88467at2759"/>
<dbReference type="AlphaFoldDB" id="A0A7R8UQK9"/>
<evidence type="ECO:0000313" key="5">
    <source>
        <dbReference type="Proteomes" id="UP000594454"/>
    </source>
</evidence>
<gene>
    <name evidence="4" type="ORF">HERILL_LOCUS7699</name>
</gene>
<proteinExistence type="predicted"/>
<organism evidence="4 5">
    <name type="scientific">Hermetia illucens</name>
    <name type="common">Black soldier fly</name>
    <dbReference type="NCBI Taxonomy" id="343691"/>
    <lineage>
        <taxon>Eukaryota</taxon>
        <taxon>Metazoa</taxon>
        <taxon>Ecdysozoa</taxon>
        <taxon>Arthropoda</taxon>
        <taxon>Hexapoda</taxon>
        <taxon>Insecta</taxon>
        <taxon>Pterygota</taxon>
        <taxon>Neoptera</taxon>
        <taxon>Endopterygota</taxon>
        <taxon>Diptera</taxon>
        <taxon>Brachycera</taxon>
        <taxon>Stratiomyomorpha</taxon>
        <taxon>Stratiomyidae</taxon>
        <taxon>Hermetiinae</taxon>
        <taxon>Hermetia</taxon>
    </lineage>
</organism>
<dbReference type="Pfam" id="PF07648">
    <property type="entry name" value="Kazal_2"/>
    <property type="match status" value="1"/>
</dbReference>
<dbReference type="EMBL" id="LR899011">
    <property type="protein sequence ID" value="CAD7084823.1"/>
    <property type="molecule type" value="Genomic_DNA"/>
</dbReference>
<dbReference type="InterPro" id="IPR002350">
    <property type="entry name" value="Kazal_dom"/>
</dbReference>
<dbReference type="Pfam" id="PF00050">
    <property type="entry name" value="Kazal_1"/>
    <property type="match status" value="1"/>
</dbReference>
<dbReference type="CDD" id="cd00104">
    <property type="entry name" value="KAZAL_FS"/>
    <property type="match status" value="1"/>
</dbReference>
<name>A0A7R8UQK9_HERIL</name>
<dbReference type="InterPro" id="IPR036058">
    <property type="entry name" value="Kazal_dom_sf"/>
</dbReference>
<feature type="chain" id="PRO_5030985209" description="Kazal-like domain-containing protein" evidence="1">
    <location>
        <begin position="17"/>
        <end position="154"/>
    </location>
</feature>
<feature type="signal peptide" evidence="1">
    <location>
        <begin position="1"/>
        <end position="16"/>
    </location>
</feature>
<keyword evidence="5" id="KW-1185">Reference proteome</keyword>
<reference evidence="4 5" key="1">
    <citation type="submission" date="2020-11" db="EMBL/GenBank/DDBJ databases">
        <authorList>
            <person name="Wallbank WR R."/>
            <person name="Pardo Diaz C."/>
            <person name="Kozak K."/>
            <person name="Martin S."/>
            <person name="Jiggins C."/>
            <person name="Moest M."/>
            <person name="Warren A I."/>
            <person name="Generalovic N T."/>
            <person name="Byers J.R.P. K."/>
            <person name="Montejo-Kovacevich G."/>
            <person name="Yen C E."/>
        </authorList>
    </citation>
    <scope>NUCLEOTIDE SEQUENCE [LARGE SCALE GENOMIC DNA]</scope>
</reference>
<evidence type="ECO:0000259" key="2">
    <source>
        <dbReference type="Pfam" id="PF00050"/>
    </source>
</evidence>
<dbReference type="InParanoid" id="A0A7R8UQK9"/>
<evidence type="ECO:0000259" key="3">
    <source>
        <dbReference type="Pfam" id="PF07648"/>
    </source>
</evidence>
<feature type="domain" description="Kazal-like" evidence="2">
    <location>
        <begin position="101"/>
        <end position="135"/>
    </location>
</feature>